<evidence type="ECO:0000256" key="5">
    <source>
        <dbReference type="ARBA" id="ARBA00023180"/>
    </source>
</evidence>
<feature type="compositionally biased region" description="Low complexity" evidence="6">
    <location>
        <begin position="120"/>
        <end position="132"/>
    </location>
</feature>
<keyword evidence="5" id="KW-0325">Glycoprotein</keyword>
<evidence type="ECO:0000256" key="1">
    <source>
        <dbReference type="ARBA" id="ARBA00004479"/>
    </source>
</evidence>
<accession>A0ABQ7R6K0</accession>
<feature type="region of interest" description="Disordered" evidence="6">
    <location>
        <begin position="140"/>
        <end position="174"/>
    </location>
</feature>
<reference evidence="8 9" key="1">
    <citation type="submission" date="2021-06" db="EMBL/GenBank/DDBJ databases">
        <title>A haploid diamondback moth (Plutella xylostella L.) genome assembly resolves 31 chromosomes and identifies a diamide resistance mutation.</title>
        <authorList>
            <person name="Ward C.M."/>
            <person name="Perry K.D."/>
            <person name="Baker G."/>
            <person name="Powis K."/>
            <person name="Heckel D.G."/>
            <person name="Baxter S.W."/>
        </authorList>
    </citation>
    <scope>NUCLEOTIDE SEQUENCE [LARGE SCALE GENOMIC DNA]</scope>
    <source>
        <strain evidence="8 9">LV</strain>
        <tissue evidence="8">Single pupa</tissue>
    </source>
</reference>
<name>A0ABQ7R6K0_PLUXY</name>
<keyword evidence="2" id="KW-0812">Transmembrane</keyword>
<evidence type="ECO:0000256" key="4">
    <source>
        <dbReference type="ARBA" id="ARBA00023136"/>
    </source>
</evidence>
<dbReference type="Proteomes" id="UP000823941">
    <property type="component" value="Chromosome 2"/>
</dbReference>
<evidence type="ECO:0000259" key="7">
    <source>
        <dbReference type="Pfam" id="PF06583"/>
    </source>
</evidence>
<dbReference type="EMBL" id="JAHIBW010000002">
    <property type="protein sequence ID" value="KAG7312925.1"/>
    <property type="molecule type" value="Genomic_DNA"/>
</dbReference>
<feature type="region of interest" description="Disordered" evidence="6">
    <location>
        <begin position="113"/>
        <end position="132"/>
    </location>
</feature>
<protein>
    <recommendedName>
        <fullName evidence="7">Neogenin C-terminal domain-containing protein</fullName>
    </recommendedName>
</protein>
<evidence type="ECO:0000256" key="6">
    <source>
        <dbReference type="SAM" id="MobiDB-lite"/>
    </source>
</evidence>
<feature type="compositionally biased region" description="Low complexity" evidence="6">
    <location>
        <begin position="30"/>
        <end position="46"/>
    </location>
</feature>
<gene>
    <name evidence="8" type="ORF">JYU34_001325</name>
</gene>
<organism evidence="8 9">
    <name type="scientific">Plutella xylostella</name>
    <name type="common">Diamondback moth</name>
    <name type="synonym">Plutella maculipennis</name>
    <dbReference type="NCBI Taxonomy" id="51655"/>
    <lineage>
        <taxon>Eukaryota</taxon>
        <taxon>Metazoa</taxon>
        <taxon>Ecdysozoa</taxon>
        <taxon>Arthropoda</taxon>
        <taxon>Hexapoda</taxon>
        <taxon>Insecta</taxon>
        <taxon>Pterygota</taxon>
        <taxon>Neoptera</taxon>
        <taxon>Endopterygota</taxon>
        <taxon>Lepidoptera</taxon>
        <taxon>Glossata</taxon>
        <taxon>Ditrysia</taxon>
        <taxon>Yponomeutoidea</taxon>
        <taxon>Plutellidae</taxon>
        <taxon>Plutella</taxon>
    </lineage>
</organism>
<proteinExistence type="predicted"/>
<comment type="caution">
    <text evidence="8">The sequence shown here is derived from an EMBL/GenBank/DDBJ whole genome shotgun (WGS) entry which is preliminary data.</text>
</comment>
<keyword evidence="4" id="KW-0472">Membrane</keyword>
<dbReference type="Pfam" id="PF06583">
    <property type="entry name" value="Neogenin_C"/>
    <property type="match status" value="1"/>
</dbReference>
<dbReference type="InterPro" id="IPR010560">
    <property type="entry name" value="Neogenin_C"/>
</dbReference>
<feature type="region of interest" description="Disordered" evidence="6">
    <location>
        <begin position="1"/>
        <end position="47"/>
    </location>
</feature>
<evidence type="ECO:0000256" key="3">
    <source>
        <dbReference type="ARBA" id="ARBA00022989"/>
    </source>
</evidence>
<evidence type="ECO:0000256" key="2">
    <source>
        <dbReference type="ARBA" id="ARBA00022692"/>
    </source>
</evidence>
<evidence type="ECO:0000313" key="8">
    <source>
        <dbReference type="EMBL" id="KAG7312925.1"/>
    </source>
</evidence>
<keyword evidence="3" id="KW-1133">Transmembrane helix</keyword>
<feature type="compositionally biased region" description="Polar residues" evidence="6">
    <location>
        <begin position="140"/>
        <end position="164"/>
    </location>
</feature>
<sequence>MSGVGAGCAATCDRRPHRPQHPLTHQDQFAAGSLGSPQSSLASLAPLHPPPAPCGSGTCPLGSACAPTPGGAPSLGGGVGGGGDIYACAARERGQYVAYEPLGHYTHRDSISSEATAGSLPRAPRAPALAPCAPASMHSFTHTLDGTGSVRETSPYKKSNNSSPGHIPNRLQLGGAVPHCSEELEPLTPSRSTERLQREMQNLEGLMKDLSAITQQQFHC</sequence>
<evidence type="ECO:0000313" key="9">
    <source>
        <dbReference type="Proteomes" id="UP000823941"/>
    </source>
</evidence>
<keyword evidence="9" id="KW-1185">Reference proteome</keyword>
<feature type="domain" description="Neogenin C-terminal" evidence="7">
    <location>
        <begin position="123"/>
        <end position="214"/>
    </location>
</feature>
<comment type="subcellular location">
    <subcellularLocation>
        <location evidence="1">Membrane</location>
        <topology evidence="1">Single-pass type I membrane protein</topology>
    </subcellularLocation>
</comment>